<sequence length="137" mass="14231">AGPGGGDGGARPGFGVPAGPVGRVGRDDAGAAQRPGAAGVPVGGDGRRPGGGRRAPTGLRPLLRGRRRGQHKRQRRTRRTGRRRCKWLPSSGRGGSDGGRISAFRTFSVPATPSASRCPTSVLPRFTARAGRRDRCM</sequence>
<dbReference type="AlphaFoldDB" id="A0A6J4TVQ9"/>
<dbReference type="EMBL" id="CADCWG010000005">
    <property type="protein sequence ID" value="CAA9533452.1"/>
    <property type="molecule type" value="Genomic_DNA"/>
</dbReference>
<feature type="compositionally biased region" description="Gly residues" evidence="1">
    <location>
        <begin position="1"/>
        <end position="12"/>
    </location>
</feature>
<feature type="compositionally biased region" description="Low complexity" evidence="1">
    <location>
        <begin position="13"/>
        <end position="23"/>
    </location>
</feature>
<feature type="region of interest" description="Disordered" evidence="1">
    <location>
        <begin position="1"/>
        <end position="101"/>
    </location>
</feature>
<gene>
    <name evidence="2" type="ORF">AVDCRST_MAG49-63</name>
</gene>
<organism evidence="2">
    <name type="scientific">uncultured Thermomicrobiales bacterium</name>
    <dbReference type="NCBI Taxonomy" id="1645740"/>
    <lineage>
        <taxon>Bacteria</taxon>
        <taxon>Pseudomonadati</taxon>
        <taxon>Thermomicrobiota</taxon>
        <taxon>Thermomicrobia</taxon>
        <taxon>Thermomicrobiales</taxon>
        <taxon>environmental samples</taxon>
    </lineage>
</organism>
<evidence type="ECO:0000256" key="1">
    <source>
        <dbReference type="SAM" id="MobiDB-lite"/>
    </source>
</evidence>
<feature type="compositionally biased region" description="Low complexity" evidence="1">
    <location>
        <begin position="30"/>
        <end position="40"/>
    </location>
</feature>
<name>A0A6J4TVQ9_9BACT</name>
<evidence type="ECO:0000313" key="2">
    <source>
        <dbReference type="EMBL" id="CAA9533452.1"/>
    </source>
</evidence>
<protein>
    <submittedName>
        <fullName evidence="2">Uncharacterized protein</fullName>
    </submittedName>
</protein>
<accession>A0A6J4TVQ9</accession>
<feature type="compositionally biased region" description="Basic residues" evidence="1">
    <location>
        <begin position="63"/>
        <end position="86"/>
    </location>
</feature>
<proteinExistence type="predicted"/>
<feature type="non-terminal residue" evidence="2">
    <location>
        <position position="137"/>
    </location>
</feature>
<feature type="non-terminal residue" evidence="2">
    <location>
        <position position="1"/>
    </location>
</feature>
<reference evidence="2" key="1">
    <citation type="submission" date="2020-02" db="EMBL/GenBank/DDBJ databases">
        <authorList>
            <person name="Meier V. D."/>
        </authorList>
    </citation>
    <scope>NUCLEOTIDE SEQUENCE</scope>
    <source>
        <strain evidence="2">AVDCRST_MAG49</strain>
    </source>
</reference>